<comment type="caution">
    <text evidence="12">The sequence shown here is derived from an EMBL/GenBank/DDBJ whole genome shotgun (WGS) entry which is preliminary data.</text>
</comment>
<dbReference type="GO" id="GO:0006417">
    <property type="term" value="P:regulation of translation"/>
    <property type="evidence" value="ECO:0007669"/>
    <property type="project" value="UniProtKB-KW"/>
</dbReference>
<comment type="similarity">
    <text evidence="1 11">Belongs to the universal ribosomal protein uL1 family.</text>
</comment>
<keyword evidence="9 11" id="KW-0687">Ribonucleoprotein</keyword>
<comment type="function">
    <text evidence="10">Probably involved in E site tRNA release. Binds directly to 23S rRNA.</text>
</comment>
<keyword evidence="5 11" id="KW-0699">rRNA-binding</keyword>
<evidence type="ECO:0000256" key="11">
    <source>
        <dbReference type="HAMAP-Rule" id="MF_01318"/>
    </source>
</evidence>
<dbReference type="GO" id="GO:0000049">
    <property type="term" value="F:tRNA binding"/>
    <property type="evidence" value="ECO:0007669"/>
    <property type="project" value="UniProtKB-KW"/>
</dbReference>
<dbReference type="InterPro" id="IPR016095">
    <property type="entry name" value="Ribosomal_uL1_3-a/b-sand"/>
</dbReference>
<keyword evidence="6 11" id="KW-0810">Translation regulation</keyword>
<organism evidence="12 13">
    <name type="scientific">Methermicoccus shengliensis</name>
    <dbReference type="NCBI Taxonomy" id="660064"/>
    <lineage>
        <taxon>Archaea</taxon>
        <taxon>Methanobacteriati</taxon>
        <taxon>Methanobacteriota</taxon>
        <taxon>Stenosarchaea group</taxon>
        <taxon>Methanomicrobia</taxon>
        <taxon>Methanosarcinales</taxon>
        <taxon>Methermicoccaceae</taxon>
        <taxon>Methermicoccus</taxon>
    </lineage>
</organism>
<comment type="subunit">
    <text evidence="2 11">Part of the 50S ribosomal subunit.</text>
</comment>
<gene>
    <name evidence="11" type="primary">rpl1</name>
    <name evidence="12" type="ORF">HA299_02435</name>
</gene>
<evidence type="ECO:0000256" key="8">
    <source>
        <dbReference type="ARBA" id="ARBA00022980"/>
    </source>
</evidence>
<dbReference type="AlphaFoldDB" id="A0A832VZD3"/>
<evidence type="ECO:0000256" key="5">
    <source>
        <dbReference type="ARBA" id="ARBA00022730"/>
    </source>
</evidence>
<dbReference type="EMBL" id="DUIH01000009">
    <property type="protein sequence ID" value="HIH69469.1"/>
    <property type="molecule type" value="Genomic_DNA"/>
</dbReference>
<dbReference type="InterPro" id="IPR023669">
    <property type="entry name" value="Ribosomal_uL1_arc"/>
</dbReference>
<dbReference type="PANTHER" id="PTHR36427">
    <property type="entry name" value="54S RIBOSOMAL PROTEIN L1, MITOCHONDRIAL"/>
    <property type="match status" value="1"/>
</dbReference>
<evidence type="ECO:0000256" key="1">
    <source>
        <dbReference type="ARBA" id="ARBA00010531"/>
    </source>
</evidence>
<dbReference type="InterPro" id="IPR023674">
    <property type="entry name" value="Ribosomal_uL1-like"/>
</dbReference>
<reference evidence="12" key="1">
    <citation type="journal article" date="2020" name="bioRxiv">
        <title>A rank-normalized archaeal taxonomy based on genome phylogeny resolves widespread incomplete and uneven classifications.</title>
        <authorList>
            <person name="Rinke C."/>
            <person name="Chuvochina M."/>
            <person name="Mussig A.J."/>
            <person name="Chaumeil P.-A."/>
            <person name="Waite D.W."/>
            <person name="Whitman W.B."/>
            <person name="Parks D.H."/>
            <person name="Hugenholtz P."/>
        </authorList>
    </citation>
    <scope>NUCLEOTIDE SEQUENCE</scope>
    <source>
        <strain evidence="12">UBA12518</strain>
    </source>
</reference>
<evidence type="ECO:0000256" key="10">
    <source>
        <dbReference type="ARBA" id="ARBA00045545"/>
    </source>
</evidence>
<dbReference type="GO" id="GO:0006412">
    <property type="term" value="P:translation"/>
    <property type="evidence" value="ECO:0007669"/>
    <property type="project" value="UniProtKB-UniRule"/>
</dbReference>
<dbReference type="GO" id="GO:0003735">
    <property type="term" value="F:structural constituent of ribosome"/>
    <property type="evidence" value="ECO:0007669"/>
    <property type="project" value="InterPro"/>
</dbReference>
<keyword evidence="7 11" id="KW-0694">RNA-binding</keyword>
<dbReference type="SUPFAM" id="SSF56808">
    <property type="entry name" value="Ribosomal protein L1"/>
    <property type="match status" value="1"/>
</dbReference>
<dbReference type="PIRSF" id="PIRSF002155">
    <property type="entry name" value="Ribosomal_L1"/>
    <property type="match status" value="1"/>
</dbReference>
<evidence type="ECO:0000256" key="3">
    <source>
        <dbReference type="ARBA" id="ARBA00022491"/>
    </source>
</evidence>
<dbReference type="Proteomes" id="UP000600363">
    <property type="component" value="Unassembled WGS sequence"/>
</dbReference>
<evidence type="ECO:0000256" key="4">
    <source>
        <dbReference type="ARBA" id="ARBA00022555"/>
    </source>
</evidence>
<protein>
    <recommendedName>
        <fullName evidence="11">Large ribosomal subunit protein uL1</fullName>
    </recommendedName>
</protein>
<dbReference type="Gene3D" id="3.40.50.790">
    <property type="match status" value="1"/>
</dbReference>
<name>A0A832VZD3_9EURY</name>
<dbReference type="Pfam" id="PF00687">
    <property type="entry name" value="Ribosomal_L1"/>
    <property type="match status" value="1"/>
</dbReference>
<evidence type="ECO:0000256" key="6">
    <source>
        <dbReference type="ARBA" id="ARBA00022845"/>
    </source>
</evidence>
<keyword evidence="4 11" id="KW-0820">tRNA-binding</keyword>
<dbReference type="InterPro" id="IPR028364">
    <property type="entry name" value="Ribosomal_uL1/biogenesis"/>
</dbReference>
<evidence type="ECO:0000256" key="9">
    <source>
        <dbReference type="ARBA" id="ARBA00023274"/>
    </source>
</evidence>
<keyword evidence="8 11" id="KW-0689">Ribosomal protein</keyword>
<dbReference type="PANTHER" id="PTHR36427:SF3">
    <property type="entry name" value="LARGE RIBOSOMAL SUBUNIT PROTEIN UL1M"/>
    <property type="match status" value="1"/>
</dbReference>
<comment type="function">
    <text evidence="11">Binds directly to 23S rRNA. Probably involved in E site tRNA release.</text>
</comment>
<accession>A0A832VZD3</accession>
<dbReference type="InterPro" id="IPR002143">
    <property type="entry name" value="Ribosomal_uL1"/>
</dbReference>
<dbReference type="Gene3D" id="3.30.190.20">
    <property type="match status" value="1"/>
</dbReference>
<proteinExistence type="inferred from homology"/>
<keyword evidence="3 11" id="KW-0678">Repressor</keyword>
<dbReference type="HAMAP" id="MF_01318_A">
    <property type="entry name" value="Ribosomal_uL1_A"/>
    <property type="match status" value="1"/>
</dbReference>
<evidence type="ECO:0000313" key="13">
    <source>
        <dbReference type="Proteomes" id="UP000600363"/>
    </source>
</evidence>
<sequence>MDDELVENVKRALSEAPKRNFLESVDLAMNLKNIDMSQPANRVDLEVVLPNGLGKELRIGVFAKGETALRAREAGADVIDPAEIAELAADKKRARALARQYDIFIAEAQYMPQIGKAMGALLAPRGKMPTPLTPDKDVVELIDRLKRSVRVRSKDKTTFHVSVGRANMEPEAIAENIDAVLSKLEAALPRGAQNIRSVYVSTTMGPSVRVM</sequence>
<evidence type="ECO:0000256" key="7">
    <source>
        <dbReference type="ARBA" id="ARBA00022884"/>
    </source>
</evidence>
<dbReference type="GO" id="GO:0015934">
    <property type="term" value="C:large ribosomal subunit"/>
    <property type="evidence" value="ECO:0007669"/>
    <property type="project" value="InterPro"/>
</dbReference>
<dbReference type="FunFam" id="3.40.50.790:FF:000005">
    <property type="entry name" value="50S ribosomal protein L1"/>
    <property type="match status" value="1"/>
</dbReference>
<evidence type="ECO:0000313" key="12">
    <source>
        <dbReference type="EMBL" id="HIH69469.1"/>
    </source>
</evidence>
<dbReference type="NCBIfam" id="NF003244">
    <property type="entry name" value="PRK04203.1"/>
    <property type="match status" value="1"/>
</dbReference>
<dbReference type="CDD" id="cd00403">
    <property type="entry name" value="Ribosomal_L1"/>
    <property type="match status" value="1"/>
</dbReference>
<evidence type="ECO:0000256" key="2">
    <source>
        <dbReference type="ARBA" id="ARBA00011838"/>
    </source>
</evidence>
<dbReference type="GO" id="GO:0019843">
    <property type="term" value="F:rRNA binding"/>
    <property type="evidence" value="ECO:0007669"/>
    <property type="project" value="UniProtKB-UniRule"/>
</dbReference>
<dbReference type="RefSeq" id="WP_042685241.1">
    <property type="nucleotide sequence ID" value="NZ_DUIH01000009.1"/>
</dbReference>
<comment type="function">
    <text evidence="11">Protein L1 is also a translational repressor protein, it controls the translation of its operon by binding to its mRNA.</text>
</comment>